<dbReference type="Proteomes" id="UP000647585">
    <property type="component" value="Unassembled WGS sequence"/>
</dbReference>
<gene>
    <name evidence="1" type="ORF">GCM10007158_05770</name>
</gene>
<accession>A0ABQ2WC46</accession>
<evidence type="ECO:0000313" key="2">
    <source>
        <dbReference type="Proteomes" id="UP000647585"/>
    </source>
</evidence>
<dbReference type="EMBL" id="BMXO01000001">
    <property type="protein sequence ID" value="GGW47588.1"/>
    <property type="molecule type" value="Genomic_DNA"/>
</dbReference>
<dbReference type="RefSeq" id="WP_193460922.1">
    <property type="nucleotide sequence ID" value="NZ_BMXO01000001.1"/>
</dbReference>
<reference evidence="2" key="1">
    <citation type="journal article" date="2019" name="Int. J. Syst. Evol. Microbiol.">
        <title>The Global Catalogue of Microorganisms (GCM) 10K type strain sequencing project: providing services to taxonomists for standard genome sequencing and annotation.</title>
        <authorList>
            <consortium name="The Broad Institute Genomics Platform"/>
            <consortium name="The Broad Institute Genome Sequencing Center for Infectious Disease"/>
            <person name="Wu L."/>
            <person name="Ma J."/>
        </authorList>
    </citation>
    <scope>NUCLEOTIDE SEQUENCE [LARGE SCALE GENOMIC DNA]</scope>
    <source>
        <strain evidence="2">KCTC 22157</strain>
    </source>
</reference>
<comment type="caution">
    <text evidence="1">The sequence shown here is derived from an EMBL/GenBank/DDBJ whole genome shotgun (WGS) entry which is preliminary data.</text>
</comment>
<organism evidence="1 2">
    <name type="scientific">Halomonas johnsoniae</name>
    <dbReference type="NCBI Taxonomy" id="502832"/>
    <lineage>
        <taxon>Bacteria</taxon>
        <taxon>Pseudomonadati</taxon>
        <taxon>Pseudomonadota</taxon>
        <taxon>Gammaproteobacteria</taxon>
        <taxon>Oceanospirillales</taxon>
        <taxon>Halomonadaceae</taxon>
        <taxon>Halomonas</taxon>
    </lineage>
</organism>
<evidence type="ECO:0000313" key="1">
    <source>
        <dbReference type="EMBL" id="GGW47588.1"/>
    </source>
</evidence>
<name>A0ABQ2WC46_9GAMM</name>
<keyword evidence="2" id="KW-1185">Reference proteome</keyword>
<proteinExistence type="predicted"/>
<sequence>MAMQHQLTANGAPNVSQFGDLPALHWHTYDSCHLHDLSAPALGLMIAREKKTNNKNATNSSSGLSLVTFEGSIYSIQAP</sequence>
<protein>
    <submittedName>
        <fullName evidence="1">Uncharacterized protein</fullName>
    </submittedName>
</protein>